<keyword evidence="2" id="KW-0378">Hydrolase</keyword>
<feature type="domain" description="AB hydrolase-1" evidence="1">
    <location>
        <begin position="92"/>
        <end position="324"/>
    </location>
</feature>
<proteinExistence type="predicted"/>
<dbReference type="Gene3D" id="3.40.50.1820">
    <property type="entry name" value="alpha/beta hydrolase"/>
    <property type="match status" value="1"/>
</dbReference>
<name>A0A8J3I2Q5_9CHLR</name>
<gene>
    <name evidence="2" type="ORF">KSX_37860</name>
</gene>
<sequence length="358" mass="40144">MSTQHRWTMGLVTGTSILGLTVTSGLAFIASRFVDEFSRPHQVLDEVNFSWTLPKALPEPDSSLQRAFQCRTIDGALLCGEFWAQPQPAPTIVLCHGYRVSRAHLRSVASLEYARGYNVLTFDFRGHGDSDSVTTSGGKVEVRDLEAALMVAKSQPETLPGRVIIHGFSMGAAVALLTPPHADVAAIIADSPYARTFDVVRRLVEFRLLEASNRWKRWPRLVGQLHHLLPPISWATVVMSVLVFRLRFGFGFLSRPDASFKRWQGWRAYAHTSGRRRPVPILLIHAEGDQLIPIAHARRIARQAKIYEVPLETYFVDGSAHCGAYSYNPSQYDNVLSDFLQRHLGPDFPKQHHALNEI</sequence>
<dbReference type="InterPro" id="IPR000073">
    <property type="entry name" value="AB_hydrolase_1"/>
</dbReference>
<dbReference type="SUPFAM" id="SSF53474">
    <property type="entry name" value="alpha/beta-Hydrolases"/>
    <property type="match status" value="1"/>
</dbReference>
<protein>
    <submittedName>
        <fullName evidence="2">Alpha/beta hydrolase</fullName>
    </submittedName>
</protein>
<accession>A0A8J3I2Q5</accession>
<dbReference type="AlphaFoldDB" id="A0A8J3I2Q5"/>
<dbReference type="InterPro" id="IPR052920">
    <property type="entry name" value="DNA-binding_regulatory"/>
</dbReference>
<dbReference type="InterPro" id="IPR029058">
    <property type="entry name" value="AB_hydrolase_fold"/>
</dbReference>
<reference evidence="2" key="1">
    <citation type="submission" date="2020-10" db="EMBL/GenBank/DDBJ databases">
        <title>Taxonomic study of unclassified bacteria belonging to the class Ktedonobacteria.</title>
        <authorList>
            <person name="Yabe S."/>
            <person name="Wang C.M."/>
            <person name="Zheng Y."/>
            <person name="Sakai Y."/>
            <person name="Cavaletti L."/>
            <person name="Monciardini P."/>
            <person name="Donadio S."/>
        </authorList>
    </citation>
    <scope>NUCLEOTIDE SEQUENCE</scope>
    <source>
        <strain evidence="2">SOSP1-1</strain>
    </source>
</reference>
<dbReference type="Pfam" id="PF12697">
    <property type="entry name" value="Abhydrolase_6"/>
    <property type="match status" value="1"/>
</dbReference>
<dbReference type="GO" id="GO:0016787">
    <property type="term" value="F:hydrolase activity"/>
    <property type="evidence" value="ECO:0007669"/>
    <property type="project" value="UniProtKB-KW"/>
</dbReference>
<evidence type="ECO:0000313" key="2">
    <source>
        <dbReference type="EMBL" id="GHO45623.1"/>
    </source>
</evidence>
<evidence type="ECO:0000259" key="1">
    <source>
        <dbReference type="Pfam" id="PF12697"/>
    </source>
</evidence>
<dbReference type="PANTHER" id="PTHR43358:SF4">
    <property type="entry name" value="ALPHA_BETA HYDROLASE FOLD-1 DOMAIN-CONTAINING PROTEIN"/>
    <property type="match status" value="1"/>
</dbReference>
<comment type="caution">
    <text evidence="2">The sequence shown here is derived from an EMBL/GenBank/DDBJ whole genome shotgun (WGS) entry which is preliminary data.</text>
</comment>
<evidence type="ECO:0000313" key="3">
    <source>
        <dbReference type="Proteomes" id="UP000612362"/>
    </source>
</evidence>
<organism evidence="2 3">
    <name type="scientific">Ktedonospora formicarum</name>
    <dbReference type="NCBI Taxonomy" id="2778364"/>
    <lineage>
        <taxon>Bacteria</taxon>
        <taxon>Bacillati</taxon>
        <taxon>Chloroflexota</taxon>
        <taxon>Ktedonobacteria</taxon>
        <taxon>Ktedonobacterales</taxon>
        <taxon>Ktedonobacteraceae</taxon>
        <taxon>Ktedonospora</taxon>
    </lineage>
</organism>
<keyword evidence="3" id="KW-1185">Reference proteome</keyword>
<dbReference type="PANTHER" id="PTHR43358">
    <property type="entry name" value="ALPHA/BETA-HYDROLASE"/>
    <property type="match status" value="1"/>
</dbReference>
<dbReference type="EMBL" id="BNJF01000001">
    <property type="protein sequence ID" value="GHO45623.1"/>
    <property type="molecule type" value="Genomic_DNA"/>
</dbReference>
<dbReference type="RefSeq" id="WP_220194937.1">
    <property type="nucleotide sequence ID" value="NZ_BNJF01000001.1"/>
</dbReference>
<dbReference type="PRINTS" id="PR00111">
    <property type="entry name" value="ABHYDROLASE"/>
</dbReference>
<dbReference type="Proteomes" id="UP000612362">
    <property type="component" value="Unassembled WGS sequence"/>
</dbReference>